<reference evidence="12" key="1">
    <citation type="submission" date="2020-11" db="EMBL/GenBank/DDBJ databases">
        <authorList>
            <person name="Tran Van P."/>
        </authorList>
    </citation>
    <scope>NUCLEOTIDE SEQUENCE</scope>
</reference>
<feature type="region of interest" description="Disordered" evidence="8">
    <location>
        <begin position="156"/>
        <end position="181"/>
    </location>
</feature>
<dbReference type="SMART" id="SM00490">
    <property type="entry name" value="HELICc"/>
    <property type="match status" value="1"/>
</dbReference>
<dbReference type="GO" id="GO:0003676">
    <property type="term" value="F:nucleic acid binding"/>
    <property type="evidence" value="ECO:0007669"/>
    <property type="project" value="InterPro"/>
</dbReference>
<dbReference type="PROSITE" id="PS51192">
    <property type="entry name" value="HELICASE_ATP_BIND_1"/>
    <property type="match status" value="1"/>
</dbReference>
<dbReference type="CDD" id="cd18787">
    <property type="entry name" value="SF2_C_DEAD"/>
    <property type="match status" value="1"/>
</dbReference>
<feature type="compositionally biased region" description="Low complexity" evidence="8">
    <location>
        <begin position="827"/>
        <end position="842"/>
    </location>
</feature>
<feature type="domain" description="DEAD-box RNA helicase Q" evidence="11">
    <location>
        <begin position="278"/>
        <end position="306"/>
    </location>
</feature>
<keyword evidence="2" id="KW-0547">Nucleotide-binding</keyword>
<dbReference type="PROSITE" id="PS00039">
    <property type="entry name" value="DEAD_ATP_HELICASE"/>
    <property type="match status" value="1"/>
</dbReference>
<evidence type="ECO:0000256" key="5">
    <source>
        <dbReference type="ARBA" id="ARBA00022840"/>
    </source>
</evidence>
<dbReference type="PANTHER" id="PTHR47958">
    <property type="entry name" value="ATP-DEPENDENT RNA HELICASE DBP3"/>
    <property type="match status" value="1"/>
</dbReference>
<protein>
    <recommendedName>
        <fullName evidence="1">RNA helicase</fullName>
        <ecNumber evidence="1">3.6.4.13</ecNumber>
    </recommendedName>
</protein>
<dbReference type="InterPro" id="IPR014014">
    <property type="entry name" value="RNA_helicase_DEAD_Q_motif"/>
</dbReference>
<dbReference type="GO" id="GO:0003724">
    <property type="term" value="F:RNA helicase activity"/>
    <property type="evidence" value="ECO:0007669"/>
    <property type="project" value="UniProtKB-EC"/>
</dbReference>
<keyword evidence="5" id="KW-0067">ATP-binding</keyword>
<evidence type="ECO:0000256" key="2">
    <source>
        <dbReference type="ARBA" id="ARBA00022741"/>
    </source>
</evidence>
<evidence type="ECO:0000259" key="10">
    <source>
        <dbReference type="PROSITE" id="PS51194"/>
    </source>
</evidence>
<dbReference type="InterPro" id="IPR001650">
    <property type="entry name" value="Helicase_C-like"/>
</dbReference>
<feature type="region of interest" description="Disordered" evidence="8">
    <location>
        <begin position="761"/>
        <end position="780"/>
    </location>
</feature>
<organism evidence="12">
    <name type="scientific">Timema monikensis</name>
    <dbReference type="NCBI Taxonomy" id="170555"/>
    <lineage>
        <taxon>Eukaryota</taxon>
        <taxon>Metazoa</taxon>
        <taxon>Ecdysozoa</taxon>
        <taxon>Arthropoda</taxon>
        <taxon>Hexapoda</taxon>
        <taxon>Insecta</taxon>
        <taxon>Pterygota</taxon>
        <taxon>Neoptera</taxon>
        <taxon>Polyneoptera</taxon>
        <taxon>Phasmatodea</taxon>
        <taxon>Timematodea</taxon>
        <taxon>Timematoidea</taxon>
        <taxon>Timematidae</taxon>
        <taxon>Timema</taxon>
    </lineage>
</organism>
<feature type="region of interest" description="Disordered" evidence="8">
    <location>
        <begin position="824"/>
        <end position="858"/>
    </location>
</feature>
<dbReference type="EC" id="3.6.4.13" evidence="1"/>
<dbReference type="InterPro" id="IPR000629">
    <property type="entry name" value="RNA-helicase_DEAD-box_CS"/>
</dbReference>
<evidence type="ECO:0000256" key="1">
    <source>
        <dbReference type="ARBA" id="ARBA00012552"/>
    </source>
</evidence>
<evidence type="ECO:0000256" key="6">
    <source>
        <dbReference type="ARBA" id="ARBA00047984"/>
    </source>
</evidence>
<evidence type="ECO:0000256" key="3">
    <source>
        <dbReference type="ARBA" id="ARBA00022801"/>
    </source>
</evidence>
<sequence>MRGTEADPPRMSYNRGSDGRPKGFGFSGFQLKRDRASQLPPPPSSAISKHGYSTMSAISQNALAASYGLPRKRSKTEEEYFDEDDDAPPPVSTLEYIPAPGSPSYQPGPGESSEEDDPLDAFMAGIEEQVSSLGASNIRDPTWSSKRVKLYVQKETTSKVVEPEPDKKKGIRDDIEEEDDEESYYRYMEENPMAGVLNDDSDNEIEYDEDGNPIAPKKSKDIDPLPPVDHSEIDYLPFEKNFYTVHEDISGLSHPQVEELRQKLGIKVTGPLPPNPVSSFAHFGFDEALLKAIRKSEYTQPTPIQAQAVPAALGGRDIIGIARTGSGKTAAFIWPMLVHIMDQKELQPGDGPIGLILAPTRELSQQIYTEAKKFGKVYNIQVVCCYGGGSKWEQSKALEGGAEVVVATPGRMIDLVKMKATSLTRVTFLVLDEADRMFDMGFEPQVRSICDHVRPDKQTLLFSATFKKRIERLARDVLTDPIRIVQGDVGEANTDVTQIVKIMSSATTKWSWLLANVVQFMSSGGVLIFVTKKVGSRTLLRRLYKPFYSLFLNSFNPLGELLLAELSVFQVNAEEVANNLRLKEFEVVLLHGDMDQSERNKVITQFKRQEVAIMVATDVAARGLDIPHIRTVVNYDVARDIDTHTHRIGRTVSITILCFNKSGWLRHRLETMMMMMIMVDLPPTGRAGEKGTAYTLVVSTDKEFAGHLVRNLEGANQEVPKSLLDLANQSAWFRKSRFKASKGKKLNVGGRGLGYRERPGLGAVDNHQEPEVGPPPMPEVIIPKMPRTGPGTDRLAAMKAAFRNQYQNQFTASSDHTWEQTLDQTRQAAAEAAAQAHGSSAGDTRSDRKSRKSRWDNS</sequence>
<keyword evidence="3" id="KW-0378">Hydrolase</keyword>
<dbReference type="Pfam" id="PF00270">
    <property type="entry name" value="DEAD"/>
    <property type="match status" value="1"/>
</dbReference>
<feature type="region of interest" description="Disordered" evidence="8">
    <location>
        <begin position="1"/>
        <end position="52"/>
    </location>
</feature>
<feature type="short sequence motif" description="Q motif" evidence="7">
    <location>
        <begin position="278"/>
        <end position="306"/>
    </location>
</feature>
<feature type="region of interest" description="Disordered" evidence="8">
    <location>
        <begin position="69"/>
        <end position="118"/>
    </location>
</feature>
<evidence type="ECO:0000259" key="9">
    <source>
        <dbReference type="PROSITE" id="PS51192"/>
    </source>
</evidence>
<dbReference type="InterPro" id="IPR014001">
    <property type="entry name" value="Helicase_ATP-bd"/>
</dbReference>
<accession>A0A7R9EHQ4</accession>
<dbReference type="InterPro" id="IPR027417">
    <property type="entry name" value="P-loop_NTPase"/>
</dbReference>
<dbReference type="SUPFAM" id="SSF52540">
    <property type="entry name" value="P-loop containing nucleoside triphosphate hydrolases"/>
    <property type="match status" value="2"/>
</dbReference>
<dbReference type="CDD" id="cd17952">
    <property type="entry name" value="DEADc_DDX42"/>
    <property type="match status" value="1"/>
</dbReference>
<dbReference type="GO" id="GO:0016787">
    <property type="term" value="F:hydrolase activity"/>
    <property type="evidence" value="ECO:0007669"/>
    <property type="project" value="UniProtKB-KW"/>
</dbReference>
<evidence type="ECO:0000259" key="11">
    <source>
        <dbReference type="PROSITE" id="PS51195"/>
    </source>
</evidence>
<evidence type="ECO:0000256" key="4">
    <source>
        <dbReference type="ARBA" id="ARBA00022806"/>
    </source>
</evidence>
<dbReference type="EMBL" id="OB797293">
    <property type="protein sequence ID" value="CAD7434225.1"/>
    <property type="molecule type" value="Genomic_DNA"/>
</dbReference>
<evidence type="ECO:0000313" key="12">
    <source>
        <dbReference type="EMBL" id="CAD7434225.1"/>
    </source>
</evidence>
<dbReference type="PROSITE" id="PS51195">
    <property type="entry name" value="Q_MOTIF"/>
    <property type="match status" value="1"/>
</dbReference>
<comment type="catalytic activity">
    <reaction evidence="6">
        <text>ATP + H2O = ADP + phosphate + H(+)</text>
        <dbReference type="Rhea" id="RHEA:13065"/>
        <dbReference type="ChEBI" id="CHEBI:15377"/>
        <dbReference type="ChEBI" id="CHEBI:15378"/>
        <dbReference type="ChEBI" id="CHEBI:30616"/>
        <dbReference type="ChEBI" id="CHEBI:43474"/>
        <dbReference type="ChEBI" id="CHEBI:456216"/>
        <dbReference type="EC" id="3.6.4.13"/>
    </reaction>
</comment>
<dbReference type="SMART" id="SM00487">
    <property type="entry name" value="DEXDc"/>
    <property type="match status" value="1"/>
</dbReference>
<dbReference type="InterPro" id="IPR011545">
    <property type="entry name" value="DEAD/DEAH_box_helicase_dom"/>
</dbReference>
<dbReference type="GO" id="GO:0010468">
    <property type="term" value="P:regulation of gene expression"/>
    <property type="evidence" value="ECO:0007669"/>
    <property type="project" value="UniProtKB-ARBA"/>
</dbReference>
<dbReference type="Gene3D" id="3.40.50.300">
    <property type="entry name" value="P-loop containing nucleotide triphosphate hydrolases"/>
    <property type="match status" value="2"/>
</dbReference>
<dbReference type="Pfam" id="PF00271">
    <property type="entry name" value="Helicase_C"/>
    <property type="match status" value="1"/>
</dbReference>
<name>A0A7R9EHQ4_9NEOP</name>
<evidence type="ECO:0000256" key="7">
    <source>
        <dbReference type="PROSITE-ProRule" id="PRU00552"/>
    </source>
</evidence>
<dbReference type="PROSITE" id="PS51194">
    <property type="entry name" value="HELICASE_CTER"/>
    <property type="match status" value="1"/>
</dbReference>
<dbReference type="FunFam" id="3.40.50.300:FF:000079">
    <property type="entry name" value="probable ATP-dependent RNA helicase DDX17"/>
    <property type="match status" value="1"/>
</dbReference>
<dbReference type="GO" id="GO:0005524">
    <property type="term" value="F:ATP binding"/>
    <property type="evidence" value="ECO:0007669"/>
    <property type="project" value="UniProtKB-KW"/>
</dbReference>
<evidence type="ECO:0000256" key="8">
    <source>
        <dbReference type="SAM" id="MobiDB-lite"/>
    </source>
</evidence>
<feature type="domain" description="Helicase ATP-binding" evidence="9">
    <location>
        <begin position="309"/>
        <end position="484"/>
    </location>
</feature>
<keyword evidence="4" id="KW-0347">Helicase</keyword>
<dbReference type="AlphaFoldDB" id="A0A7R9EHQ4"/>
<feature type="compositionally biased region" description="Basic and acidic residues" evidence="8">
    <location>
        <begin position="161"/>
        <end position="173"/>
    </location>
</feature>
<proteinExistence type="predicted"/>
<gene>
    <name evidence="12" type="ORF">TMSB3V08_LOCUS10879</name>
</gene>
<feature type="domain" description="Helicase C-terminal" evidence="10">
    <location>
        <begin position="546"/>
        <end position="727"/>
    </location>
</feature>